<dbReference type="GO" id="GO:0010181">
    <property type="term" value="F:FMN binding"/>
    <property type="evidence" value="ECO:0007669"/>
    <property type="project" value="TreeGrafter"/>
</dbReference>
<dbReference type="InterPro" id="IPR050712">
    <property type="entry name" value="NAD(P)H-dep_reductase"/>
</dbReference>
<dbReference type="OrthoDB" id="9806724at2"/>
<dbReference type="InterPro" id="IPR029039">
    <property type="entry name" value="Flavoprotein-like_sf"/>
</dbReference>
<dbReference type="PANTHER" id="PTHR30543">
    <property type="entry name" value="CHROMATE REDUCTASE"/>
    <property type="match status" value="1"/>
</dbReference>
<evidence type="ECO:0000313" key="2">
    <source>
        <dbReference type="EMBL" id="CUS02039.2"/>
    </source>
</evidence>
<evidence type="ECO:0000259" key="1">
    <source>
        <dbReference type="Pfam" id="PF03358"/>
    </source>
</evidence>
<accession>A0A160SZ98</accession>
<keyword evidence="3" id="KW-1185">Reference proteome</keyword>
<dbReference type="GO" id="GO:0016491">
    <property type="term" value="F:oxidoreductase activity"/>
    <property type="evidence" value="ECO:0007669"/>
    <property type="project" value="InterPro"/>
</dbReference>
<dbReference type="RefSeq" id="WP_095041699.1">
    <property type="nucleotide sequence ID" value="NZ_LN890655.1"/>
</dbReference>
<dbReference type="SUPFAM" id="SSF52218">
    <property type="entry name" value="Flavoproteins"/>
    <property type="match status" value="1"/>
</dbReference>
<dbReference type="PANTHER" id="PTHR30543:SF21">
    <property type="entry name" value="NAD(P)H-DEPENDENT FMN REDUCTASE LOT6"/>
    <property type="match status" value="1"/>
</dbReference>
<name>A0A160SZ98_9CHLR</name>
<dbReference type="Pfam" id="PF03358">
    <property type="entry name" value="FMN_red"/>
    <property type="match status" value="1"/>
</dbReference>
<organism evidence="2 3">
    <name type="scientific">Candidatus Promineifilum breve</name>
    <dbReference type="NCBI Taxonomy" id="1806508"/>
    <lineage>
        <taxon>Bacteria</taxon>
        <taxon>Bacillati</taxon>
        <taxon>Chloroflexota</taxon>
        <taxon>Ardenticatenia</taxon>
        <taxon>Candidatus Promineifilales</taxon>
        <taxon>Candidatus Promineifilaceae</taxon>
        <taxon>Candidatus Promineifilum</taxon>
    </lineage>
</organism>
<evidence type="ECO:0000313" key="3">
    <source>
        <dbReference type="Proteomes" id="UP000215027"/>
    </source>
</evidence>
<proteinExistence type="predicted"/>
<dbReference type="InterPro" id="IPR005025">
    <property type="entry name" value="FMN_Rdtase-like_dom"/>
</dbReference>
<dbReference type="AlphaFoldDB" id="A0A160SZ98"/>
<dbReference type="Gene3D" id="3.40.50.360">
    <property type="match status" value="1"/>
</dbReference>
<dbReference type="Proteomes" id="UP000215027">
    <property type="component" value="Chromosome I"/>
</dbReference>
<dbReference type="KEGG" id="pbf:CFX0092_A0158"/>
<dbReference type="EMBL" id="LN890655">
    <property type="protein sequence ID" value="CUS02039.2"/>
    <property type="molecule type" value="Genomic_DNA"/>
</dbReference>
<sequence>MLNQPDDNGVNPAREPISFLVFAASLRTGSLNAKLARLAADTIESHGGTVDYAFMTEFDVPSYDQDVQDGEGFPPGAQQFYDRLNKADAFVIASPEYNASFPGVLKNLIDWVSRFKPQPFNFRNGMLLSASPSMSGGNRGLWSLRIPLEHLGARIYPDMFSLAQAHQGLDSNGQLLNPQLGERFEKTVVAYMDLVEADIHYHCAKKAWFEYLGEPPTAETERAE</sequence>
<feature type="domain" description="NADPH-dependent FMN reductase-like" evidence="1">
    <location>
        <begin position="19"/>
        <end position="167"/>
    </location>
</feature>
<protein>
    <submittedName>
        <fullName evidence="2">NADPH-dependent FMN reductase</fullName>
    </submittedName>
</protein>
<dbReference type="GO" id="GO:0005829">
    <property type="term" value="C:cytosol"/>
    <property type="evidence" value="ECO:0007669"/>
    <property type="project" value="TreeGrafter"/>
</dbReference>
<gene>
    <name evidence="2" type="ORF">CFX0092_A0158</name>
</gene>
<reference evidence="2" key="1">
    <citation type="submission" date="2016-01" db="EMBL/GenBank/DDBJ databases">
        <authorList>
            <person name="Mcilroy J.S."/>
            <person name="Karst M S."/>
            <person name="Albertsen M."/>
        </authorList>
    </citation>
    <scope>NUCLEOTIDE SEQUENCE</scope>
    <source>
        <strain evidence="2">Cfx-K</strain>
    </source>
</reference>